<dbReference type="InterPro" id="IPR013087">
    <property type="entry name" value="Znf_C2H2_type"/>
</dbReference>
<protein>
    <submittedName>
        <fullName evidence="3">C2H2-type domain-containing protein</fullName>
    </submittedName>
</protein>
<accession>A0A915ERL2</accession>
<feature type="domain" description="C2H2-type" evidence="1">
    <location>
        <begin position="35"/>
        <end position="59"/>
    </location>
</feature>
<evidence type="ECO:0000313" key="2">
    <source>
        <dbReference type="Proteomes" id="UP000887574"/>
    </source>
</evidence>
<reference evidence="3" key="1">
    <citation type="submission" date="2022-11" db="UniProtKB">
        <authorList>
            <consortium name="WormBaseParasite"/>
        </authorList>
    </citation>
    <scope>IDENTIFICATION</scope>
</reference>
<sequence>MFQCAECYLNAQKYYSTLDELEIHLAIDHYKLIIYECFLCPYAKFPTESTLVDHYRYTHSITSAMKINYTLDPSTIEIRHEFNAVLVKVLLLVSLSFSLESNEQNSVLPTSCEFTATQQTIERKYLTDACPDSSDIDDTNSTTLLKTSQYSTIRSKFATMAERYSNLLSDSCATDKNKELVVSQMLVPKPRRSSRYIFVLLLI</sequence>
<dbReference type="WBParaSite" id="jg9043">
    <property type="protein sequence ID" value="jg9043"/>
    <property type="gene ID" value="jg9043"/>
</dbReference>
<dbReference type="SMART" id="SM00355">
    <property type="entry name" value="ZnF_C2H2"/>
    <property type="match status" value="2"/>
</dbReference>
<evidence type="ECO:0000259" key="1">
    <source>
        <dbReference type="SMART" id="SM00355"/>
    </source>
</evidence>
<proteinExistence type="predicted"/>
<dbReference type="AlphaFoldDB" id="A0A915ERL2"/>
<feature type="domain" description="C2H2-type" evidence="1">
    <location>
        <begin position="2"/>
        <end position="29"/>
    </location>
</feature>
<evidence type="ECO:0000313" key="3">
    <source>
        <dbReference type="WBParaSite" id="jg9043"/>
    </source>
</evidence>
<keyword evidence="2" id="KW-1185">Reference proteome</keyword>
<dbReference type="Proteomes" id="UP000887574">
    <property type="component" value="Unplaced"/>
</dbReference>
<name>A0A915ERL2_9BILA</name>
<organism evidence="2 3">
    <name type="scientific">Ditylenchus dipsaci</name>
    <dbReference type="NCBI Taxonomy" id="166011"/>
    <lineage>
        <taxon>Eukaryota</taxon>
        <taxon>Metazoa</taxon>
        <taxon>Ecdysozoa</taxon>
        <taxon>Nematoda</taxon>
        <taxon>Chromadorea</taxon>
        <taxon>Rhabditida</taxon>
        <taxon>Tylenchina</taxon>
        <taxon>Tylenchomorpha</taxon>
        <taxon>Sphaerularioidea</taxon>
        <taxon>Anguinidae</taxon>
        <taxon>Anguininae</taxon>
        <taxon>Ditylenchus</taxon>
    </lineage>
</organism>